<evidence type="ECO:0000313" key="3">
    <source>
        <dbReference type="Proteomes" id="UP000292373"/>
    </source>
</evidence>
<name>A0A4Q9KCN4_9ACTN</name>
<evidence type="ECO:0000259" key="1">
    <source>
        <dbReference type="Pfam" id="PF12728"/>
    </source>
</evidence>
<reference evidence="2 3" key="1">
    <citation type="submission" date="2019-01" db="EMBL/GenBank/DDBJ databases">
        <title>Lactibacter flavus gen. nov., sp. nov., a novel bacterium of the family Propionibacteriaceae isolated from raw milk and dairy products.</title>
        <authorList>
            <person name="Huptas C."/>
            <person name="Wenning M."/>
            <person name="Breitenwieser F."/>
            <person name="Doll E."/>
            <person name="Von Neubeck M."/>
            <person name="Busse H.-J."/>
            <person name="Scherer S."/>
        </authorList>
    </citation>
    <scope>NUCLEOTIDE SEQUENCE [LARGE SCALE GENOMIC DNA]</scope>
    <source>
        <strain evidence="2 3">KCTC 33808</strain>
    </source>
</reference>
<dbReference type="Proteomes" id="UP000292373">
    <property type="component" value="Unassembled WGS sequence"/>
</dbReference>
<dbReference type="InterPro" id="IPR009061">
    <property type="entry name" value="DNA-bd_dom_put_sf"/>
</dbReference>
<dbReference type="EMBL" id="SDMQ01000010">
    <property type="protein sequence ID" value="TBT83803.1"/>
    <property type="molecule type" value="Genomic_DNA"/>
</dbReference>
<protein>
    <submittedName>
        <fullName evidence="2">DNA-binding protein</fullName>
    </submittedName>
</protein>
<dbReference type="AlphaFoldDB" id="A0A4Q9KCN4"/>
<dbReference type="NCBIfam" id="TIGR01764">
    <property type="entry name" value="excise"/>
    <property type="match status" value="1"/>
</dbReference>
<dbReference type="GO" id="GO:0003677">
    <property type="term" value="F:DNA binding"/>
    <property type="evidence" value="ECO:0007669"/>
    <property type="project" value="UniProtKB-KW"/>
</dbReference>
<comment type="caution">
    <text evidence="2">The sequence shown here is derived from an EMBL/GenBank/DDBJ whole genome shotgun (WGS) entry which is preliminary data.</text>
</comment>
<dbReference type="SUPFAM" id="SSF46955">
    <property type="entry name" value="Putative DNA-binding domain"/>
    <property type="match status" value="1"/>
</dbReference>
<accession>A0A4Q9KCN4</accession>
<dbReference type="InterPro" id="IPR010093">
    <property type="entry name" value="SinI_DNA-bd"/>
</dbReference>
<feature type="domain" description="Helix-turn-helix" evidence="1">
    <location>
        <begin position="8"/>
        <end position="53"/>
    </location>
</feature>
<dbReference type="OrthoDB" id="4870800at2"/>
<evidence type="ECO:0000313" key="2">
    <source>
        <dbReference type="EMBL" id="TBT83803.1"/>
    </source>
</evidence>
<keyword evidence="2" id="KW-0238">DNA-binding</keyword>
<gene>
    <name evidence="2" type="ORF">ET989_10845</name>
</gene>
<dbReference type="Pfam" id="PF12728">
    <property type="entry name" value="HTH_17"/>
    <property type="match status" value="1"/>
</dbReference>
<organism evidence="2 3">
    <name type="scientific">Propioniciclava sinopodophylli</name>
    <dbReference type="NCBI Taxonomy" id="1837344"/>
    <lineage>
        <taxon>Bacteria</taxon>
        <taxon>Bacillati</taxon>
        <taxon>Actinomycetota</taxon>
        <taxon>Actinomycetes</taxon>
        <taxon>Propionibacteriales</taxon>
        <taxon>Propionibacteriaceae</taxon>
        <taxon>Propioniciclava</taxon>
    </lineage>
</organism>
<dbReference type="RefSeq" id="WP_131168827.1">
    <property type="nucleotide sequence ID" value="NZ_SDMQ01000010.1"/>
</dbReference>
<sequence length="63" mass="7192">MYPKTYETLAQAAERTGITTKTLRRWVASGRLPAFRYGPRLIRVEPGEVDRLMCVVRPAQSRA</sequence>
<dbReference type="Gene3D" id="1.10.1660.10">
    <property type="match status" value="1"/>
</dbReference>
<proteinExistence type="predicted"/>
<dbReference type="InterPro" id="IPR041657">
    <property type="entry name" value="HTH_17"/>
</dbReference>
<keyword evidence="3" id="KW-1185">Reference proteome</keyword>